<keyword evidence="2" id="KW-1185">Reference proteome</keyword>
<organism evidence="1 2">
    <name type="scientific">Micromonospora sonneratiae</name>
    <dbReference type="NCBI Taxonomy" id="1184706"/>
    <lineage>
        <taxon>Bacteria</taxon>
        <taxon>Bacillati</taxon>
        <taxon>Actinomycetota</taxon>
        <taxon>Actinomycetes</taxon>
        <taxon>Micromonosporales</taxon>
        <taxon>Micromonosporaceae</taxon>
        <taxon>Micromonospora</taxon>
    </lineage>
</organism>
<evidence type="ECO:0000313" key="2">
    <source>
        <dbReference type="Proteomes" id="UP001597260"/>
    </source>
</evidence>
<comment type="caution">
    <text evidence="1">The sequence shown here is derived from an EMBL/GenBank/DDBJ whole genome shotgun (WGS) entry which is preliminary data.</text>
</comment>
<name>A0ABW3YQY4_9ACTN</name>
<dbReference type="Pfam" id="PF20773">
    <property type="entry name" value="InhA-like_MAM"/>
    <property type="match status" value="1"/>
</dbReference>
<reference evidence="2" key="1">
    <citation type="journal article" date="2019" name="Int. J. Syst. Evol. Microbiol.">
        <title>The Global Catalogue of Microorganisms (GCM) 10K type strain sequencing project: providing services to taxonomists for standard genome sequencing and annotation.</title>
        <authorList>
            <consortium name="The Broad Institute Genomics Platform"/>
            <consortium name="The Broad Institute Genome Sequencing Center for Infectious Disease"/>
            <person name="Wu L."/>
            <person name="Ma J."/>
        </authorList>
    </citation>
    <scope>NUCLEOTIDE SEQUENCE [LARGE SCALE GENOMIC DNA]</scope>
    <source>
        <strain evidence="2">JCM 31037</strain>
    </source>
</reference>
<protein>
    <submittedName>
        <fullName evidence="1">M4 family peptidase</fullName>
    </submittedName>
</protein>
<dbReference type="Gene3D" id="2.60.120.260">
    <property type="entry name" value="Galactose-binding domain-like"/>
    <property type="match status" value="1"/>
</dbReference>
<feature type="non-terminal residue" evidence="1">
    <location>
        <position position="1"/>
    </location>
</feature>
<dbReference type="EMBL" id="JBHTMP010000179">
    <property type="protein sequence ID" value="MFD1326278.1"/>
    <property type="molecule type" value="Genomic_DNA"/>
</dbReference>
<dbReference type="Proteomes" id="UP001597260">
    <property type="component" value="Unassembled WGS sequence"/>
</dbReference>
<accession>A0ABW3YQY4</accession>
<evidence type="ECO:0000313" key="1">
    <source>
        <dbReference type="EMBL" id="MFD1326278.1"/>
    </source>
</evidence>
<sequence>TRTSTYTLTVNGPGGGCPAPGQKLGNPGFETGTSPWTGTTAAIGSFTQQPAHGGTRVAWLGGNGRTTTETLSQSVTLPTGCTNYNLTLWLHIDTAETTSSVAYDTFRVQVLNSSGTVLGTLATYSNLNKATGYSQKSFSLNSYAGQTITLRFTAVEDISLQTSFVVDDTALDIS</sequence>
<proteinExistence type="predicted"/>
<gene>
    <name evidence="1" type="ORF">ACFQ4H_34885</name>
</gene>